<proteinExistence type="predicted"/>
<reference evidence="1 2" key="1">
    <citation type="journal article" date="2012" name="BMC Microbiol.">
        <title>Genome sequence of Desulfitobacterium hafniense DCB-2, a Gram-positive anaerobe capable of dehalogenation and metal reduction.</title>
        <authorList>
            <person name="Kim S.H."/>
            <person name="Harzman C."/>
            <person name="Davis J.K."/>
            <person name="Hutcheson R."/>
            <person name="Broderick J.B."/>
            <person name="Marsh T.L."/>
            <person name="Tiedje J.M."/>
        </authorList>
    </citation>
    <scope>NUCLEOTIDE SEQUENCE [LARGE SCALE GENOMIC DNA]</scope>
    <source>
        <strain evidence="2">DSM 10664 / DCB-2</strain>
    </source>
</reference>
<dbReference type="PROSITE" id="PS51257">
    <property type="entry name" value="PROKAR_LIPOPROTEIN"/>
    <property type="match status" value="1"/>
</dbReference>
<dbReference type="SUPFAM" id="SSF53850">
    <property type="entry name" value="Periplasmic binding protein-like II"/>
    <property type="match status" value="1"/>
</dbReference>
<dbReference type="Pfam" id="PF13416">
    <property type="entry name" value="SBP_bac_8"/>
    <property type="match status" value="1"/>
</dbReference>
<gene>
    <name evidence="1" type="ordered locus">Dhaf_1672</name>
</gene>
<dbReference type="PANTHER" id="PTHR43649:SF12">
    <property type="entry name" value="DIACETYLCHITOBIOSE BINDING PROTEIN DASA"/>
    <property type="match status" value="1"/>
</dbReference>
<dbReference type="HOGENOM" id="CLU_567235_0_0_9"/>
<dbReference type="InterPro" id="IPR006059">
    <property type="entry name" value="SBP"/>
</dbReference>
<dbReference type="Proteomes" id="UP000007726">
    <property type="component" value="Chromosome"/>
</dbReference>
<dbReference type="RefSeq" id="WP_015943589.1">
    <property type="nucleotide sequence ID" value="NC_011830.1"/>
</dbReference>
<dbReference type="InterPro" id="IPR050490">
    <property type="entry name" value="Bact_solute-bd_prot1"/>
</dbReference>
<dbReference type="AlphaFoldDB" id="B8FPQ4"/>
<protein>
    <submittedName>
        <fullName evidence="1">Extracellular solute-binding protein family 1</fullName>
    </submittedName>
</protein>
<accession>B8FPQ4</accession>
<name>B8FPQ4_DESHD</name>
<dbReference type="KEGG" id="dhd:Dhaf_1672"/>
<dbReference type="EMBL" id="CP001336">
    <property type="protein sequence ID" value="ACL19718.1"/>
    <property type="molecule type" value="Genomic_DNA"/>
</dbReference>
<evidence type="ECO:0000313" key="2">
    <source>
        <dbReference type="Proteomes" id="UP000007726"/>
    </source>
</evidence>
<dbReference type="Gene3D" id="3.40.190.10">
    <property type="entry name" value="Periplasmic binding protein-like II"/>
    <property type="match status" value="1"/>
</dbReference>
<dbReference type="PANTHER" id="PTHR43649">
    <property type="entry name" value="ARABINOSE-BINDING PROTEIN-RELATED"/>
    <property type="match status" value="1"/>
</dbReference>
<organism evidence="1 2">
    <name type="scientific">Desulfitobacterium hafniense (strain DSM 10664 / DCB-2)</name>
    <dbReference type="NCBI Taxonomy" id="272564"/>
    <lineage>
        <taxon>Bacteria</taxon>
        <taxon>Bacillati</taxon>
        <taxon>Bacillota</taxon>
        <taxon>Clostridia</taxon>
        <taxon>Eubacteriales</taxon>
        <taxon>Desulfitobacteriaceae</taxon>
        <taxon>Desulfitobacterium</taxon>
    </lineage>
</organism>
<sequence>MIKNKCGVILSLVLILGIGVFTVGCGNTQAAGGANDPNSLTIAVVSKDTYLDTAVKKFAELHPGVRVEVKEYTSSTSEKGEGVRAAESGDIEKYVTAMNTQLMSGQGSDIILLNNLPYQTYADKNLLVDLGGLMQSDQSFDRGKYYQNIFKALEYKDKLYGLPVNISIDMIAADQTLLADSQVSIDDSNWDWQDFVRTAEKIMNDKQNGETQGMYALAGMDEKRLIGTLVKENYDKLVDPEKKTANFTGQEFLDLLSLSKYLIDHKLVNTDTAQTNIMDMAARGKLVFNFTSLQGFWALQTTKAIFSEGVQLLKPPGNVSFATDSLYGISSQSAHQVLAWEFLKFLVSDEMMTQGGLPINKSVLPQVAQNFTQAIQTRGGKMMIKDDGIPGQSITLQPPTQEDVDYLENLLSQAKVYIGTDQKIIAIVQEETAAFFTGQKTAEVTAQLIQDRVSTYLNE</sequence>
<evidence type="ECO:0000313" key="1">
    <source>
        <dbReference type="EMBL" id="ACL19718.1"/>
    </source>
</evidence>